<dbReference type="Gene3D" id="4.10.60.10">
    <property type="entry name" value="Zinc finger, CCHC-type"/>
    <property type="match status" value="1"/>
</dbReference>
<evidence type="ECO:0000256" key="2">
    <source>
        <dbReference type="PROSITE-ProRule" id="PRU00047"/>
    </source>
</evidence>
<dbReference type="InterPro" id="IPR036397">
    <property type="entry name" value="RNaseH_sf"/>
</dbReference>
<sequence length="1172" mass="133278">MKSGETVNEYFSRTLAIANKMKVNGEDKGNTAVVEKILRSMTSKFDYVVCSIEESKDLDTLTIDELQSSLLVHEQRMTSHVLEEEQALKVTHGDHSGSRGRGHGNYRGRGRGRNRRSFDKATVECYNCHKLGHFAWECPHRETGAYYAENQEEMLLMAYVDLNKTSREDTWFLDSGCSNHMCGKKDYFSDFDGTFRDSVKLGNNTSMSVLGKGNVRLKVNEMTQIITGVFYVPELKNNLLSIGQLQEKGLTILFQHGKCKVFHSQKGLIMDTKMSSNRMFMLHALSQPISSTCFNTVTEDILQLWHCRYGHLSFQGLKTLQQRKMVNGLPQFQPPSKLCKDCLVGKQHRSSIPKKSNWRAAEILQLVHADICGPINPISNSKKRCLRTDRGGEFTSQEFAIFCDVHGIRRQLTAAYTPQQNGVAERKNRTIMNMVHSMLSAKKLPKTFWPEAVNWTVHVLNRSPTFAVQNKTPEEAWGKLKPSVDYFRVFGCLSHVHVPDSKRTKLDDKSFSCVLLGVSEESKAYRLYDPISQKIIISRDVVFEEDKNWDWDKKYEEAIVCDLEWGDDGEEATVNEEESDSNLDADIEEDTEENNATATATESDAAVTASDLLIQNRDNPSNSNAARNRRPPVWTSDYETGEGLSEEEHEVQLAMFAAADPIYFEEAVKSEKWKTTMDVEMEAIKKNGTWELTDLPKGGKTIGVKWVYKTKFNENGEVEKHKARLVAKGYTQRFGVDYTEVFAPVARMETIRLVVALAAQRGWSIYQLDVKFAFLHGELNEEVFVEQPCGYVQKGNEQKVYKLKKALYGLKQAPRAWYSRIEAYFMKEVFEKCDYEHTLFIKTNKEGKVLIVSLYVDDLIFTGNDELMFAEFKYSMKHEFDMTDLGKMRYFLGLEVLQKSDGIFISQKRYALEVLNIFGMDKSNSVFNPIVPGCKLVKDEGGVKVDKTYYKQVVGSLMYLTATRPDLMFVVSIISRYMENPTELHLQAAKRVLRYLRETIDFGIFYRKGGDDELVAYTDSDYAGDLEDRKSTSGYVFLLSSGAISWSSKKQPVVSLSTTEAEFIAATSCACQAVWLKRVLGKLDQNQSKSCVIQCDSSSAIKLSKNPVMHGRSKHIDVRFHFLRDLPKDGSVELVYCNTQEQLADIMTKPLKLNTFVKLRGQLGVCSETNVN</sequence>
<dbReference type="Proteomes" id="UP000288805">
    <property type="component" value="Unassembled WGS sequence"/>
</dbReference>
<evidence type="ECO:0000313" key="7">
    <source>
        <dbReference type="Proteomes" id="UP000288805"/>
    </source>
</evidence>
<dbReference type="GO" id="GO:0003676">
    <property type="term" value="F:nucleic acid binding"/>
    <property type="evidence" value="ECO:0007669"/>
    <property type="project" value="InterPro"/>
</dbReference>
<feature type="domain" description="CCHC-type" evidence="4">
    <location>
        <begin position="125"/>
        <end position="139"/>
    </location>
</feature>
<dbReference type="GO" id="GO:0015074">
    <property type="term" value="P:DNA integration"/>
    <property type="evidence" value="ECO:0007669"/>
    <property type="project" value="InterPro"/>
</dbReference>
<dbReference type="GO" id="GO:0008270">
    <property type="term" value="F:zinc ion binding"/>
    <property type="evidence" value="ECO:0007669"/>
    <property type="project" value="UniProtKB-KW"/>
</dbReference>
<evidence type="ECO:0000259" key="5">
    <source>
        <dbReference type="PROSITE" id="PS50994"/>
    </source>
</evidence>
<dbReference type="InterPro" id="IPR057670">
    <property type="entry name" value="SH3_retrovirus"/>
</dbReference>
<dbReference type="InterPro" id="IPR036875">
    <property type="entry name" value="Znf_CCHC_sf"/>
</dbReference>
<dbReference type="SUPFAM" id="SSF53098">
    <property type="entry name" value="Ribonuclease H-like"/>
    <property type="match status" value="1"/>
</dbReference>
<keyword evidence="2" id="KW-0479">Metal-binding</keyword>
<feature type="domain" description="Integrase catalytic" evidence="5">
    <location>
        <begin position="386"/>
        <end position="481"/>
    </location>
</feature>
<accession>A0A438D984</accession>
<reference evidence="6 7" key="1">
    <citation type="journal article" date="2018" name="PLoS Genet.">
        <title>Population sequencing reveals clonal diversity and ancestral inbreeding in the grapevine cultivar Chardonnay.</title>
        <authorList>
            <person name="Roach M.J."/>
            <person name="Johnson D.L."/>
            <person name="Bohlmann J."/>
            <person name="van Vuuren H.J."/>
            <person name="Jones S.J."/>
            <person name="Pretorius I.S."/>
            <person name="Schmidt S.A."/>
            <person name="Borneman A.R."/>
        </authorList>
    </citation>
    <scope>NUCLEOTIDE SEQUENCE [LARGE SCALE GENOMIC DNA]</scope>
    <source>
        <strain evidence="7">cv. Chardonnay</strain>
        <tissue evidence="6">Leaf</tissue>
    </source>
</reference>
<dbReference type="GO" id="GO:0004190">
    <property type="term" value="F:aspartic-type endopeptidase activity"/>
    <property type="evidence" value="ECO:0007669"/>
    <property type="project" value="UniProtKB-KW"/>
</dbReference>
<dbReference type="Pfam" id="PF22936">
    <property type="entry name" value="Pol_BBD"/>
    <property type="match status" value="1"/>
</dbReference>
<feature type="region of interest" description="Disordered" evidence="3">
    <location>
        <begin position="566"/>
        <end position="634"/>
    </location>
</feature>
<dbReference type="PROSITE" id="PS50158">
    <property type="entry name" value="ZF_CCHC"/>
    <property type="match status" value="1"/>
</dbReference>
<dbReference type="Pfam" id="PF25597">
    <property type="entry name" value="SH3_retrovirus"/>
    <property type="match status" value="1"/>
</dbReference>
<evidence type="ECO:0000259" key="4">
    <source>
        <dbReference type="PROSITE" id="PS50158"/>
    </source>
</evidence>
<feature type="compositionally biased region" description="Low complexity" evidence="3">
    <location>
        <begin position="594"/>
        <end position="626"/>
    </location>
</feature>
<dbReference type="SUPFAM" id="SSF56672">
    <property type="entry name" value="DNA/RNA polymerases"/>
    <property type="match status" value="1"/>
</dbReference>
<evidence type="ECO:0000256" key="1">
    <source>
        <dbReference type="ARBA" id="ARBA00022750"/>
    </source>
</evidence>
<protein>
    <submittedName>
        <fullName evidence="6">Retrovirus-related Pol polyprotein from transposon TNT 1-94</fullName>
    </submittedName>
</protein>
<keyword evidence="1" id="KW-0064">Aspartyl protease</keyword>
<proteinExistence type="predicted"/>
<evidence type="ECO:0000313" key="6">
    <source>
        <dbReference type="EMBL" id="RVW31999.1"/>
    </source>
</evidence>
<evidence type="ECO:0000256" key="3">
    <source>
        <dbReference type="SAM" id="MobiDB-lite"/>
    </source>
</evidence>
<dbReference type="InterPro" id="IPR001584">
    <property type="entry name" value="Integrase_cat-core"/>
</dbReference>
<dbReference type="Pfam" id="PF13976">
    <property type="entry name" value="gag_pre-integrs"/>
    <property type="match status" value="1"/>
</dbReference>
<dbReference type="InterPro" id="IPR025724">
    <property type="entry name" value="GAG-pre-integrase_dom"/>
</dbReference>
<dbReference type="AlphaFoldDB" id="A0A438D984"/>
<feature type="compositionally biased region" description="Acidic residues" evidence="3">
    <location>
        <begin position="566"/>
        <end position="593"/>
    </location>
</feature>
<dbReference type="InterPro" id="IPR001878">
    <property type="entry name" value="Znf_CCHC"/>
</dbReference>
<dbReference type="PANTHER" id="PTHR11439:SF517">
    <property type="entry name" value="CYSTEINE-RICH RLK (RECEPTOR-LIKE PROTEIN KINASE) 8"/>
    <property type="match status" value="1"/>
</dbReference>
<dbReference type="Gene3D" id="3.30.420.10">
    <property type="entry name" value="Ribonuclease H-like superfamily/Ribonuclease H"/>
    <property type="match status" value="1"/>
</dbReference>
<dbReference type="PROSITE" id="PS50994">
    <property type="entry name" value="INTEGRASE"/>
    <property type="match status" value="1"/>
</dbReference>
<dbReference type="InterPro" id="IPR012337">
    <property type="entry name" value="RNaseH-like_sf"/>
</dbReference>
<dbReference type="SMART" id="SM00343">
    <property type="entry name" value="ZnF_C2HC"/>
    <property type="match status" value="1"/>
</dbReference>
<dbReference type="InterPro" id="IPR054722">
    <property type="entry name" value="PolX-like_BBD"/>
</dbReference>
<keyword evidence="2" id="KW-0862">Zinc</keyword>
<dbReference type="Pfam" id="PF14223">
    <property type="entry name" value="Retrotran_gag_2"/>
    <property type="match status" value="1"/>
</dbReference>
<dbReference type="Pfam" id="PF07727">
    <property type="entry name" value="RVT_2"/>
    <property type="match status" value="1"/>
</dbReference>
<feature type="compositionally biased region" description="Basic residues" evidence="3">
    <location>
        <begin position="98"/>
        <end position="114"/>
    </location>
</feature>
<organism evidence="6 7">
    <name type="scientific">Vitis vinifera</name>
    <name type="common">Grape</name>
    <dbReference type="NCBI Taxonomy" id="29760"/>
    <lineage>
        <taxon>Eukaryota</taxon>
        <taxon>Viridiplantae</taxon>
        <taxon>Streptophyta</taxon>
        <taxon>Embryophyta</taxon>
        <taxon>Tracheophyta</taxon>
        <taxon>Spermatophyta</taxon>
        <taxon>Magnoliopsida</taxon>
        <taxon>eudicotyledons</taxon>
        <taxon>Gunneridae</taxon>
        <taxon>Pentapetalae</taxon>
        <taxon>rosids</taxon>
        <taxon>Vitales</taxon>
        <taxon>Vitaceae</taxon>
        <taxon>Viteae</taxon>
        <taxon>Vitis</taxon>
    </lineage>
</organism>
<comment type="caution">
    <text evidence="6">The sequence shown here is derived from an EMBL/GenBank/DDBJ whole genome shotgun (WGS) entry which is preliminary data.</text>
</comment>
<dbReference type="CDD" id="cd09272">
    <property type="entry name" value="RNase_HI_RT_Ty1"/>
    <property type="match status" value="1"/>
</dbReference>
<keyword evidence="1" id="KW-0645">Protease</keyword>
<feature type="region of interest" description="Disordered" evidence="3">
    <location>
        <begin position="89"/>
        <end position="114"/>
    </location>
</feature>
<keyword evidence="1" id="KW-0378">Hydrolase</keyword>
<dbReference type="InterPro" id="IPR043502">
    <property type="entry name" value="DNA/RNA_pol_sf"/>
</dbReference>
<dbReference type="SUPFAM" id="SSF57756">
    <property type="entry name" value="Retrovirus zinc finger-like domains"/>
    <property type="match status" value="1"/>
</dbReference>
<dbReference type="InterPro" id="IPR013103">
    <property type="entry name" value="RVT_2"/>
</dbReference>
<dbReference type="PANTHER" id="PTHR11439">
    <property type="entry name" value="GAG-POL-RELATED RETROTRANSPOSON"/>
    <property type="match status" value="1"/>
</dbReference>
<name>A0A438D984_VITVI</name>
<dbReference type="EMBL" id="QGNW01001732">
    <property type="protein sequence ID" value="RVW31999.1"/>
    <property type="molecule type" value="Genomic_DNA"/>
</dbReference>
<gene>
    <name evidence="6" type="primary">POLX_1545</name>
    <name evidence="6" type="ORF">CK203_097485</name>
</gene>
<keyword evidence="2" id="KW-0863">Zinc-finger</keyword>